<gene>
    <name evidence="8" type="ORF">ELQ35_00595</name>
</gene>
<feature type="transmembrane region" description="Helical" evidence="6">
    <location>
        <begin position="230"/>
        <end position="250"/>
    </location>
</feature>
<dbReference type="PANTHER" id="PTHR30619:SF1">
    <property type="entry name" value="RECOMBINATION PROTEIN 2"/>
    <property type="match status" value="1"/>
</dbReference>
<organism evidence="8 9">
    <name type="scientific">Peribacillus cavernae</name>
    <dbReference type="NCBI Taxonomy" id="1674310"/>
    <lineage>
        <taxon>Bacteria</taxon>
        <taxon>Bacillati</taxon>
        <taxon>Bacillota</taxon>
        <taxon>Bacilli</taxon>
        <taxon>Bacillales</taxon>
        <taxon>Bacillaceae</taxon>
        <taxon>Peribacillus</taxon>
    </lineage>
</organism>
<evidence type="ECO:0000256" key="1">
    <source>
        <dbReference type="ARBA" id="ARBA00004651"/>
    </source>
</evidence>
<accession>A0A3S0UIW1</accession>
<evidence type="ECO:0000259" key="7">
    <source>
        <dbReference type="SMART" id="SM00849"/>
    </source>
</evidence>
<dbReference type="AlphaFoldDB" id="A0A3S0UIW1"/>
<dbReference type="InterPro" id="IPR004477">
    <property type="entry name" value="ComEC_N"/>
</dbReference>
<dbReference type="InterPro" id="IPR004797">
    <property type="entry name" value="Competence_ComEC/Rec2"/>
</dbReference>
<keyword evidence="3 6" id="KW-0812">Transmembrane</keyword>
<dbReference type="Pfam" id="PF00753">
    <property type="entry name" value="Lactamase_B"/>
    <property type="match status" value="1"/>
</dbReference>
<dbReference type="PANTHER" id="PTHR30619">
    <property type="entry name" value="DNA INTERNALIZATION/COMPETENCE PROTEIN COMEC/REC2"/>
    <property type="match status" value="1"/>
</dbReference>
<feature type="transmembrane region" description="Helical" evidence="6">
    <location>
        <begin position="416"/>
        <end position="438"/>
    </location>
</feature>
<evidence type="ECO:0000256" key="5">
    <source>
        <dbReference type="ARBA" id="ARBA00023136"/>
    </source>
</evidence>
<feature type="transmembrane region" description="Helical" evidence="6">
    <location>
        <begin position="383"/>
        <end position="410"/>
    </location>
</feature>
<feature type="domain" description="Metallo-beta-lactamase" evidence="7">
    <location>
        <begin position="508"/>
        <end position="718"/>
    </location>
</feature>
<feature type="transmembrane region" description="Helical" evidence="6">
    <location>
        <begin position="45"/>
        <end position="62"/>
    </location>
</feature>
<feature type="transmembrane region" description="Helical" evidence="6">
    <location>
        <begin position="450"/>
        <end position="469"/>
    </location>
</feature>
<evidence type="ECO:0000256" key="6">
    <source>
        <dbReference type="SAM" id="Phobius"/>
    </source>
</evidence>
<dbReference type="NCBIfam" id="TIGR00360">
    <property type="entry name" value="ComEC_N-term"/>
    <property type="match status" value="1"/>
</dbReference>
<evidence type="ECO:0000256" key="2">
    <source>
        <dbReference type="ARBA" id="ARBA00022475"/>
    </source>
</evidence>
<dbReference type="Pfam" id="PF03772">
    <property type="entry name" value="Competence"/>
    <property type="match status" value="1"/>
</dbReference>
<keyword evidence="9" id="KW-1185">Reference proteome</keyword>
<dbReference type="SMART" id="SM00849">
    <property type="entry name" value="Lactamase_B"/>
    <property type="match status" value="1"/>
</dbReference>
<dbReference type="InterPro" id="IPR036866">
    <property type="entry name" value="RibonucZ/Hydroxyglut_hydro"/>
</dbReference>
<dbReference type="InterPro" id="IPR035681">
    <property type="entry name" value="ComA-like_MBL"/>
</dbReference>
<evidence type="ECO:0000313" key="9">
    <source>
        <dbReference type="Proteomes" id="UP000267430"/>
    </source>
</evidence>
<sequence length="765" mass="85919">MINLLFLAVSATFGVTAYSFFGWKVTICIALFLAFVLYKAGYRQVILQISAIALFFAAAYLADYLRHTSYTGSETSFRISLADIPDIDGNLLRASVHSDSGEKLQFRYTISTAEEKRLLEKKAEVGLSCPVKGTLEKAEPNRNINSFNYQEYLRQQGTYWILYAGTFSLKNCTFEKGDILQSIKRIRGKGIDYVETHFPVDTKGFVSALLFGEQKEINEEELSDFQRLGLVHLLAISGLHVSFLAGMVFYSGIRLGVTRERMNLALLILLPIYVILSGASPSVWRACLMAMLFFLLSLAKKNLSITKSIIIVYISLLFIQPYMLFDIGFQLSFAAAFSMIMSSAIFSRSESKILQLFMISFICQLSTLPILTFHFYEISVLGVLLNIVFVPLYSFLLPFSIAAFIIHIVYPPAGDFFIYFLNMVFTLSNEAAGLAARLPLASIAFGKPTFIIMLLLVGSLLLFFIFWDLSSFKTAKYYLAALALIMSFQLHIEKMSPYGEVVFIDIGQGDAILIKLPFDRGNYLIDTGGRLLFKQESWKKRRKSFTTGKDIIVPLLKSKGVDRLDKLILTHPDADHIGSTGEIIEEITVKEMIIGRGTEQEYVEKGVIEKARAAGLKITTVQRGDQWKMGDAAFYILHPYREEENPNESSVIIYAVFGGQRWLFTGDLGVEGEEQILKVFPHLRADVLKAGHHGSKTSTSDMLLDHLKPRTAIISAGKRNRYGHPHAEVVEALQRRRITIYRTDINGGILYRFSDDGGTFSSVLP</sequence>
<dbReference type="GO" id="GO:0030420">
    <property type="term" value="P:establishment of competence for transformation"/>
    <property type="evidence" value="ECO:0007669"/>
    <property type="project" value="InterPro"/>
</dbReference>
<comment type="subcellular location">
    <subcellularLocation>
        <location evidence="1">Cell membrane</location>
        <topology evidence="1">Multi-pass membrane protein</topology>
    </subcellularLocation>
</comment>
<feature type="transmembrane region" description="Helical" evidence="6">
    <location>
        <begin position="311"/>
        <end position="341"/>
    </location>
</feature>
<protein>
    <submittedName>
        <fullName evidence="8">DNA internalization-related competence protein ComEC/Rec2</fullName>
    </submittedName>
</protein>
<comment type="caution">
    <text evidence="8">The sequence shown here is derived from an EMBL/GenBank/DDBJ whole genome shotgun (WGS) entry which is preliminary data.</text>
</comment>
<dbReference type="OrthoDB" id="9761531at2"/>
<proteinExistence type="predicted"/>
<dbReference type="CDD" id="cd07731">
    <property type="entry name" value="ComA-like_MBL-fold"/>
    <property type="match status" value="1"/>
</dbReference>
<dbReference type="SUPFAM" id="SSF56281">
    <property type="entry name" value="Metallo-hydrolase/oxidoreductase"/>
    <property type="match status" value="1"/>
</dbReference>
<dbReference type="NCBIfam" id="TIGR00361">
    <property type="entry name" value="ComEC_Rec2"/>
    <property type="match status" value="1"/>
</dbReference>
<name>A0A3S0UIW1_9BACI</name>
<dbReference type="Gene3D" id="3.60.15.10">
    <property type="entry name" value="Ribonuclease Z/Hydroxyacylglutathione hydrolase-like"/>
    <property type="match status" value="1"/>
</dbReference>
<dbReference type="InterPro" id="IPR001279">
    <property type="entry name" value="Metallo-B-lactamas"/>
</dbReference>
<feature type="transmembrane region" description="Helical" evidence="6">
    <location>
        <begin position="262"/>
        <end position="277"/>
    </location>
</feature>
<feature type="transmembrane region" description="Helical" evidence="6">
    <location>
        <begin position="20"/>
        <end position="38"/>
    </location>
</feature>
<evidence type="ECO:0000256" key="4">
    <source>
        <dbReference type="ARBA" id="ARBA00022989"/>
    </source>
</evidence>
<dbReference type="InterPro" id="IPR052159">
    <property type="entry name" value="Competence_DNA_uptake"/>
</dbReference>
<feature type="transmembrane region" description="Helical" evidence="6">
    <location>
        <begin position="353"/>
        <end position="376"/>
    </location>
</feature>
<dbReference type="EMBL" id="RYZZ01000001">
    <property type="protein sequence ID" value="RUQ32629.1"/>
    <property type="molecule type" value="Genomic_DNA"/>
</dbReference>
<keyword evidence="2" id="KW-1003">Cell membrane</keyword>
<keyword evidence="5 6" id="KW-0472">Membrane</keyword>
<dbReference type="Proteomes" id="UP000267430">
    <property type="component" value="Unassembled WGS sequence"/>
</dbReference>
<evidence type="ECO:0000313" key="8">
    <source>
        <dbReference type="EMBL" id="RUQ32629.1"/>
    </source>
</evidence>
<dbReference type="RefSeq" id="WP_126862920.1">
    <property type="nucleotide sequence ID" value="NZ_JAUSTX010000003.1"/>
</dbReference>
<reference evidence="8 9" key="1">
    <citation type="submission" date="2018-12" db="EMBL/GenBank/DDBJ databases">
        <title>Bacillus chawlae sp. nov., Bacillus glennii sp. nov., and Bacillus saganii sp. nov. Isolated from the Vehicle Assembly Building at Kennedy Space Center where the Viking Spacecraft were Assembled.</title>
        <authorList>
            <person name="Seuylemezian A."/>
            <person name="Vaishampayan P."/>
        </authorList>
    </citation>
    <scope>NUCLEOTIDE SEQUENCE [LARGE SCALE GENOMIC DNA]</scope>
    <source>
        <strain evidence="8 9">L5</strain>
    </source>
</reference>
<feature type="transmembrane region" description="Helical" evidence="6">
    <location>
        <begin position="475"/>
        <end position="492"/>
    </location>
</feature>
<dbReference type="Pfam" id="PF13567">
    <property type="entry name" value="DUF4131"/>
    <property type="match status" value="1"/>
</dbReference>
<keyword evidence="4 6" id="KW-1133">Transmembrane helix</keyword>
<dbReference type="GO" id="GO:0005886">
    <property type="term" value="C:plasma membrane"/>
    <property type="evidence" value="ECO:0007669"/>
    <property type="project" value="UniProtKB-SubCell"/>
</dbReference>
<dbReference type="InterPro" id="IPR025405">
    <property type="entry name" value="DUF4131"/>
</dbReference>
<evidence type="ECO:0000256" key="3">
    <source>
        <dbReference type="ARBA" id="ARBA00022692"/>
    </source>
</evidence>